<dbReference type="SUPFAM" id="SSF46955">
    <property type="entry name" value="Putative DNA-binding domain"/>
    <property type="match status" value="1"/>
</dbReference>
<gene>
    <name evidence="6" type="ORF">IV74_GL001493</name>
</gene>
<dbReference type="InterPro" id="IPR047057">
    <property type="entry name" value="MerR_fam"/>
</dbReference>
<name>A0A0R2HV90_CARDV</name>
<dbReference type="Pfam" id="PF13411">
    <property type="entry name" value="MerR_1"/>
    <property type="match status" value="1"/>
</dbReference>
<evidence type="ECO:0000259" key="5">
    <source>
        <dbReference type="PROSITE" id="PS50937"/>
    </source>
</evidence>
<dbReference type="CDD" id="cd00592">
    <property type="entry name" value="HTH_MerR-like"/>
    <property type="match status" value="1"/>
</dbReference>
<evidence type="ECO:0000256" key="1">
    <source>
        <dbReference type="ARBA" id="ARBA00022491"/>
    </source>
</evidence>
<dbReference type="RefSeq" id="WP_034570480.1">
    <property type="nucleotide sequence ID" value="NZ_JQBS01000032.1"/>
</dbReference>
<dbReference type="GO" id="GO:0003700">
    <property type="term" value="F:DNA-binding transcription factor activity"/>
    <property type="evidence" value="ECO:0007669"/>
    <property type="project" value="InterPro"/>
</dbReference>
<evidence type="ECO:0000256" key="3">
    <source>
        <dbReference type="ARBA" id="ARBA00023125"/>
    </source>
</evidence>
<dbReference type="GeneID" id="89588556"/>
<comment type="caution">
    <text evidence="6">The sequence shown here is derived from an EMBL/GenBank/DDBJ whole genome shotgun (WGS) entry which is preliminary data.</text>
</comment>
<keyword evidence="1" id="KW-0678">Repressor</keyword>
<dbReference type="PROSITE" id="PS50937">
    <property type="entry name" value="HTH_MERR_2"/>
    <property type="match status" value="1"/>
</dbReference>
<dbReference type="Gene3D" id="1.10.1660.10">
    <property type="match status" value="1"/>
</dbReference>
<dbReference type="PATRIC" id="fig|1449336.4.peg.1525"/>
<dbReference type="EMBL" id="JQBS01000032">
    <property type="protein sequence ID" value="KRN56379.1"/>
    <property type="molecule type" value="Genomic_DNA"/>
</dbReference>
<dbReference type="PANTHER" id="PTHR30204:SF69">
    <property type="entry name" value="MERR-FAMILY TRANSCRIPTIONAL REGULATOR"/>
    <property type="match status" value="1"/>
</dbReference>
<evidence type="ECO:0000313" key="7">
    <source>
        <dbReference type="Proteomes" id="UP000051658"/>
    </source>
</evidence>
<evidence type="ECO:0000256" key="2">
    <source>
        <dbReference type="ARBA" id="ARBA00023015"/>
    </source>
</evidence>
<protein>
    <recommendedName>
        <fullName evidence="5">HTH merR-type domain-containing protein</fullName>
    </recommendedName>
</protein>
<dbReference type="SMART" id="SM00422">
    <property type="entry name" value="HTH_MERR"/>
    <property type="match status" value="1"/>
</dbReference>
<feature type="domain" description="HTH merR-type" evidence="5">
    <location>
        <begin position="4"/>
        <end position="73"/>
    </location>
</feature>
<dbReference type="AlphaFoldDB" id="A0A0R2HV90"/>
<keyword evidence="3" id="KW-0238">DNA-binding</keyword>
<keyword evidence="2" id="KW-0805">Transcription regulation</keyword>
<dbReference type="InterPro" id="IPR009061">
    <property type="entry name" value="DNA-bd_dom_put_sf"/>
</dbReference>
<organism evidence="6 7">
    <name type="scientific">Carnobacterium divergens DSM 20623</name>
    <dbReference type="NCBI Taxonomy" id="1449336"/>
    <lineage>
        <taxon>Bacteria</taxon>
        <taxon>Bacillati</taxon>
        <taxon>Bacillota</taxon>
        <taxon>Bacilli</taxon>
        <taxon>Lactobacillales</taxon>
        <taxon>Carnobacteriaceae</taxon>
        <taxon>Carnobacterium</taxon>
    </lineage>
</organism>
<evidence type="ECO:0000313" key="6">
    <source>
        <dbReference type="EMBL" id="KRN56379.1"/>
    </source>
</evidence>
<dbReference type="GO" id="GO:0003677">
    <property type="term" value="F:DNA binding"/>
    <property type="evidence" value="ECO:0007669"/>
    <property type="project" value="UniProtKB-KW"/>
</dbReference>
<proteinExistence type="predicted"/>
<keyword evidence="4" id="KW-0804">Transcription</keyword>
<dbReference type="InterPro" id="IPR000551">
    <property type="entry name" value="MerR-type_HTH_dom"/>
</dbReference>
<keyword evidence="7" id="KW-1185">Reference proteome</keyword>
<dbReference type="eggNOG" id="COG0789">
    <property type="taxonomic scope" value="Bacteria"/>
</dbReference>
<reference evidence="6 7" key="1">
    <citation type="journal article" date="2015" name="Genome Announc.">
        <title>Expanding the biotechnology potential of lactobacilli through comparative genomics of 213 strains and associated genera.</title>
        <authorList>
            <person name="Sun Z."/>
            <person name="Harris H.M."/>
            <person name="McCann A."/>
            <person name="Guo C."/>
            <person name="Argimon S."/>
            <person name="Zhang W."/>
            <person name="Yang X."/>
            <person name="Jeffery I.B."/>
            <person name="Cooney J.C."/>
            <person name="Kagawa T.F."/>
            <person name="Liu W."/>
            <person name="Song Y."/>
            <person name="Salvetti E."/>
            <person name="Wrobel A."/>
            <person name="Rasinkangas P."/>
            <person name="Parkhill J."/>
            <person name="Rea M.C."/>
            <person name="O'Sullivan O."/>
            <person name="Ritari J."/>
            <person name="Douillard F.P."/>
            <person name="Paul Ross R."/>
            <person name="Yang R."/>
            <person name="Briner A.E."/>
            <person name="Felis G.E."/>
            <person name="de Vos W.M."/>
            <person name="Barrangou R."/>
            <person name="Klaenhammer T.R."/>
            <person name="Caufield P.W."/>
            <person name="Cui Y."/>
            <person name="Zhang H."/>
            <person name="O'Toole P.W."/>
        </authorList>
    </citation>
    <scope>NUCLEOTIDE SEQUENCE [LARGE SCALE GENOMIC DNA]</scope>
    <source>
        <strain evidence="6 7">DSM 20623</strain>
    </source>
</reference>
<accession>A0A0R2HV90</accession>
<dbReference type="Proteomes" id="UP000051658">
    <property type="component" value="Unassembled WGS sequence"/>
</dbReference>
<sequence>MEEHYSIKEISDLFNIPKSTLRYWDAENLIQIERNPENGYRIYTETQLIELTDIQFYRSLNVPIQQLKKITTFDAASLSDVLIETELSVTNEIERLKNVQLGIRTRLKKIELVKYLQKQLYQDSQPDFDFMIHLDITDKESVTTYLADPSSFLLKINSSSSSEIEYGLASTNQKNQEVLWQKSKERRYFKECLLKVSIQEPTIHNLQEHLDALTNLGYTTGLTVARYLVSFAEEERFDYYHAWIEIR</sequence>
<dbReference type="PANTHER" id="PTHR30204">
    <property type="entry name" value="REDOX-CYCLING DRUG-SENSING TRANSCRIPTIONAL ACTIVATOR SOXR"/>
    <property type="match status" value="1"/>
</dbReference>
<evidence type="ECO:0000256" key="4">
    <source>
        <dbReference type="ARBA" id="ARBA00023163"/>
    </source>
</evidence>